<evidence type="ECO:0000313" key="4">
    <source>
        <dbReference type="Proteomes" id="UP000321523"/>
    </source>
</evidence>
<evidence type="ECO:0000259" key="2">
    <source>
        <dbReference type="Pfam" id="PF01757"/>
    </source>
</evidence>
<feature type="transmembrane region" description="Helical" evidence="1">
    <location>
        <begin position="293"/>
        <end position="315"/>
    </location>
</feature>
<comment type="caution">
    <text evidence="3">The sequence shown here is derived from an EMBL/GenBank/DDBJ whole genome shotgun (WGS) entry which is preliminary data.</text>
</comment>
<dbReference type="GO" id="GO:0000271">
    <property type="term" value="P:polysaccharide biosynthetic process"/>
    <property type="evidence" value="ECO:0007669"/>
    <property type="project" value="TreeGrafter"/>
</dbReference>
<keyword evidence="3" id="KW-0012">Acyltransferase</keyword>
<evidence type="ECO:0000313" key="3">
    <source>
        <dbReference type="EMBL" id="GEO36510.1"/>
    </source>
</evidence>
<feature type="transmembrane region" description="Helical" evidence="1">
    <location>
        <begin position="87"/>
        <end position="106"/>
    </location>
</feature>
<keyword evidence="1" id="KW-1133">Transmembrane helix</keyword>
<keyword evidence="4" id="KW-1185">Reference proteome</keyword>
<dbReference type="InterPro" id="IPR002656">
    <property type="entry name" value="Acyl_transf_3_dom"/>
</dbReference>
<dbReference type="PANTHER" id="PTHR23028">
    <property type="entry name" value="ACETYLTRANSFERASE"/>
    <property type="match status" value="1"/>
</dbReference>
<gene>
    <name evidence="3" type="ORF">SAE02_06580</name>
</gene>
<feature type="transmembrane region" description="Helical" evidence="1">
    <location>
        <begin position="265"/>
        <end position="286"/>
    </location>
</feature>
<protein>
    <submittedName>
        <fullName evidence="3">Acyltransferase</fullName>
    </submittedName>
</protein>
<dbReference type="EMBL" id="BJYZ01000002">
    <property type="protein sequence ID" value="GEO36510.1"/>
    <property type="molecule type" value="Genomic_DNA"/>
</dbReference>
<dbReference type="InterPro" id="IPR050879">
    <property type="entry name" value="Acyltransferase_3"/>
</dbReference>
<accession>A0A512DJZ3</accession>
<dbReference type="AlphaFoldDB" id="A0A512DJZ3"/>
<feature type="transmembrane region" description="Helical" evidence="1">
    <location>
        <begin position="48"/>
        <end position="67"/>
    </location>
</feature>
<dbReference type="PANTHER" id="PTHR23028:SF131">
    <property type="entry name" value="BLR2367 PROTEIN"/>
    <property type="match status" value="1"/>
</dbReference>
<name>A0A512DJZ3_9PROT</name>
<sequence>MWFSVLPEKQVRFQSLDSWRGLCAVLVALLHYHAAWHLYDFPLIRNSYLFVDFFFVLSGFVIAHAYGHRIGDLTDFGRFVVLRFGRLWPLHATVLGLFLVVELAAFALEPWLGGTYPRPPFTESRSVFAILTNILMVHSLGFHPDVTWNFPSWSISVEFYTYLVFATVLLVLPRYRIAASVALILFAVVVLVMIGPGSMDVTVHYGIFRCLAGFFLGCLAFRAYRATTARLGRGGTMPRADLVEAACMVLVLAFIAVAGTGPLSFLAPLVFTVAVYVFAFEGGVVSRFMKHPILLRLGALSYSIYMVHAFVLLILENLASIAGKLLGVPLETVRTVNGSRIGLLDFGNPWIMDGLALVYLAAVIALASLTYRYVEVPGYEAAKRFVNRRGQGVPRLPGRAISRN</sequence>
<dbReference type="Proteomes" id="UP000321523">
    <property type="component" value="Unassembled WGS sequence"/>
</dbReference>
<organism evidence="3 4">
    <name type="scientific">Skermanella aerolata</name>
    <dbReference type="NCBI Taxonomy" id="393310"/>
    <lineage>
        <taxon>Bacteria</taxon>
        <taxon>Pseudomonadati</taxon>
        <taxon>Pseudomonadota</taxon>
        <taxon>Alphaproteobacteria</taxon>
        <taxon>Rhodospirillales</taxon>
        <taxon>Azospirillaceae</taxon>
        <taxon>Skermanella</taxon>
    </lineage>
</organism>
<keyword evidence="3" id="KW-0808">Transferase</keyword>
<reference evidence="3 4" key="1">
    <citation type="submission" date="2019-07" db="EMBL/GenBank/DDBJ databases">
        <title>Whole genome shotgun sequence of Skermanella aerolata NBRC 106429.</title>
        <authorList>
            <person name="Hosoyama A."/>
            <person name="Uohara A."/>
            <person name="Ohji S."/>
            <person name="Ichikawa N."/>
        </authorList>
    </citation>
    <scope>NUCLEOTIDE SEQUENCE [LARGE SCALE GENOMIC DNA]</scope>
    <source>
        <strain evidence="3 4">NBRC 106429</strain>
    </source>
</reference>
<feature type="transmembrane region" description="Helical" evidence="1">
    <location>
        <begin position="203"/>
        <end position="221"/>
    </location>
</feature>
<feature type="transmembrane region" description="Helical" evidence="1">
    <location>
        <begin position="177"/>
        <end position="197"/>
    </location>
</feature>
<dbReference type="Pfam" id="PF01757">
    <property type="entry name" value="Acyl_transf_3"/>
    <property type="match status" value="1"/>
</dbReference>
<keyword evidence="1" id="KW-0472">Membrane</keyword>
<feature type="transmembrane region" description="Helical" evidence="1">
    <location>
        <begin position="242"/>
        <end position="259"/>
    </location>
</feature>
<feature type="domain" description="Acyltransferase 3" evidence="2">
    <location>
        <begin position="14"/>
        <end position="333"/>
    </location>
</feature>
<dbReference type="GO" id="GO:0016747">
    <property type="term" value="F:acyltransferase activity, transferring groups other than amino-acyl groups"/>
    <property type="evidence" value="ECO:0007669"/>
    <property type="project" value="InterPro"/>
</dbReference>
<dbReference type="GO" id="GO:0016020">
    <property type="term" value="C:membrane"/>
    <property type="evidence" value="ECO:0007669"/>
    <property type="project" value="TreeGrafter"/>
</dbReference>
<feature type="transmembrane region" description="Helical" evidence="1">
    <location>
        <begin position="18"/>
        <end position="36"/>
    </location>
</feature>
<evidence type="ECO:0000256" key="1">
    <source>
        <dbReference type="SAM" id="Phobius"/>
    </source>
</evidence>
<keyword evidence="1" id="KW-0812">Transmembrane</keyword>
<proteinExistence type="predicted"/>
<feature type="transmembrane region" description="Helical" evidence="1">
    <location>
        <begin position="150"/>
        <end position="172"/>
    </location>
</feature>
<feature type="transmembrane region" description="Helical" evidence="1">
    <location>
        <begin position="354"/>
        <end position="374"/>
    </location>
</feature>